<dbReference type="Proteomes" id="UP000305654">
    <property type="component" value="Unassembled WGS sequence"/>
</dbReference>
<dbReference type="NCBIfam" id="TIGR00710">
    <property type="entry name" value="efflux_Bcr_CflA"/>
    <property type="match status" value="1"/>
</dbReference>
<feature type="transmembrane region" description="Helical" evidence="8">
    <location>
        <begin position="378"/>
        <end position="395"/>
    </location>
</feature>
<dbReference type="PANTHER" id="PTHR23502:SF132">
    <property type="entry name" value="POLYAMINE TRANSPORTER 2-RELATED"/>
    <property type="match status" value="1"/>
</dbReference>
<evidence type="ECO:0000313" key="10">
    <source>
        <dbReference type="EMBL" id="TLU74669.1"/>
    </source>
</evidence>
<keyword evidence="5 8" id="KW-0812">Transmembrane</keyword>
<evidence type="ECO:0000256" key="4">
    <source>
        <dbReference type="ARBA" id="ARBA00022475"/>
    </source>
</evidence>
<evidence type="ECO:0000256" key="2">
    <source>
        <dbReference type="ARBA" id="ARBA00006236"/>
    </source>
</evidence>
<dbReference type="OrthoDB" id="9800416at2"/>
<dbReference type="CDD" id="cd17320">
    <property type="entry name" value="MFS_MdfA_MDR_like"/>
    <property type="match status" value="1"/>
</dbReference>
<dbReference type="Pfam" id="PF07690">
    <property type="entry name" value="MFS_1"/>
    <property type="match status" value="1"/>
</dbReference>
<dbReference type="InterPro" id="IPR011701">
    <property type="entry name" value="MFS"/>
</dbReference>
<name>A0A5R9JCE8_9PROT</name>
<proteinExistence type="inferred from homology"/>
<dbReference type="EMBL" id="VCDI01000001">
    <property type="protein sequence ID" value="TLU74669.1"/>
    <property type="molecule type" value="Genomic_DNA"/>
</dbReference>
<evidence type="ECO:0000256" key="3">
    <source>
        <dbReference type="ARBA" id="ARBA00022448"/>
    </source>
</evidence>
<dbReference type="Gene3D" id="1.20.1720.10">
    <property type="entry name" value="Multidrug resistance protein D"/>
    <property type="match status" value="1"/>
</dbReference>
<feature type="transmembrane region" description="Helical" evidence="8">
    <location>
        <begin position="353"/>
        <end position="372"/>
    </location>
</feature>
<keyword evidence="4" id="KW-1003">Cell membrane</keyword>
<comment type="similarity">
    <text evidence="2 8">Belongs to the major facilitator superfamily. Bcr/CmlA family.</text>
</comment>
<feature type="transmembrane region" description="Helical" evidence="8">
    <location>
        <begin position="316"/>
        <end position="341"/>
    </location>
</feature>
<evidence type="ECO:0000256" key="1">
    <source>
        <dbReference type="ARBA" id="ARBA00004651"/>
    </source>
</evidence>
<dbReference type="GO" id="GO:1990961">
    <property type="term" value="P:xenobiotic detoxification by transmembrane export across the plasma membrane"/>
    <property type="evidence" value="ECO:0007669"/>
    <property type="project" value="InterPro"/>
</dbReference>
<feature type="transmembrane region" description="Helical" evidence="8">
    <location>
        <begin position="229"/>
        <end position="253"/>
    </location>
</feature>
<dbReference type="InterPro" id="IPR020846">
    <property type="entry name" value="MFS_dom"/>
</dbReference>
<keyword evidence="8" id="KW-0997">Cell inner membrane</keyword>
<evidence type="ECO:0000256" key="6">
    <source>
        <dbReference type="ARBA" id="ARBA00022989"/>
    </source>
</evidence>
<comment type="caution">
    <text evidence="8">Lacks conserved residue(s) required for the propagation of feature annotation.</text>
</comment>
<dbReference type="AlphaFoldDB" id="A0A5R9JCE8"/>
<gene>
    <name evidence="10" type="ORF">FE263_03250</name>
</gene>
<accession>A0A5R9JCE8</accession>
<evidence type="ECO:0000256" key="8">
    <source>
        <dbReference type="RuleBase" id="RU365088"/>
    </source>
</evidence>
<dbReference type="InterPro" id="IPR004812">
    <property type="entry name" value="Efflux_drug-R_Bcr/CmlA"/>
</dbReference>
<feature type="transmembrane region" description="Helical" evidence="8">
    <location>
        <begin position="112"/>
        <end position="131"/>
    </location>
</feature>
<evidence type="ECO:0000256" key="7">
    <source>
        <dbReference type="ARBA" id="ARBA00023136"/>
    </source>
</evidence>
<dbReference type="SUPFAM" id="SSF103473">
    <property type="entry name" value="MFS general substrate transporter"/>
    <property type="match status" value="1"/>
</dbReference>
<dbReference type="PROSITE" id="PS50850">
    <property type="entry name" value="MFS"/>
    <property type="match status" value="1"/>
</dbReference>
<protein>
    <recommendedName>
        <fullName evidence="8">Bcr/CflA family efflux transporter</fullName>
    </recommendedName>
</protein>
<sequence length="417" mass="43756">MRLAQARPLDTANGRTSLVAALLGILVAVGPVSTDIYLPAFPIMQAELGGGAGSAQATLAIWFVGLAFGQFWQGALSDRFGRRGPLLVGTAIYTLASVGCALAPGIWSFSAFRLLAALGASASLVVPGACVRDLSDGHLAARMISRLILIMGVVPVLAPTLGGLVLSVASWRSIFWASALYGLFCMLLVHRTLPETLPRERRISLSPISMFSHTLELVRERSFISHAMVNAAGAFVTFTYLGAAPVVFIRLFGLTPPQFGMLFGVNAMAMISASQLNGPLVQRYGARRVLSGAILVAIAGSLMLLLLGLLHETRALPVLLCVMLCLGALGLTGPTSTVGALARHAHHAGAASALIGTLQYALGAAAGLVIGVMSDRTMLPMAAMMLLGCLGMLFASRYRPRPVGLGPRISRRTFQLL</sequence>
<feature type="transmembrane region" description="Helical" evidence="8">
    <location>
        <begin position="289"/>
        <end position="310"/>
    </location>
</feature>
<feature type="domain" description="Major facilitator superfamily (MFS) profile" evidence="9">
    <location>
        <begin position="16"/>
        <end position="400"/>
    </location>
</feature>
<comment type="subcellular location">
    <subcellularLocation>
        <location evidence="8">Cell inner membrane</location>
        <topology evidence="8">Multi-pass membrane protein</topology>
    </subcellularLocation>
    <subcellularLocation>
        <location evidence="1">Cell membrane</location>
        <topology evidence="1">Multi-pass membrane protein</topology>
    </subcellularLocation>
</comment>
<dbReference type="GO" id="GO:0042910">
    <property type="term" value="F:xenobiotic transmembrane transporter activity"/>
    <property type="evidence" value="ECO:0007669"/>
    <property type="project" value="InterPro"/>
</dbReference>
<keyword evidence="6 8" id="KW-1133">Transmembrane helix</keyword>
<feature type="transmembrane region" description="Helical" evidence="8">
    <location>
        <begin position="259"/>
        <end position="277"/>
    </location>
</feature>
<comment type="caution">
    <text evidence="10">The sequence shown here is derived from an EMBL/GenBank/DDBJ whole genome shotgun (WGS) entry which is preliminary data.</text>
</comment>
<feature type="transmembrane region" description="Helical" evidence="8">
    <location>
        <begin position="50"/>
        <end position="72"/>
    </location>
</feature>
<evidence type="ECO:0000256" key="5">
    <source>
        <dbReference type="ARBA" id="ARBA00022692"/>
    </source>
</evidence>
<feature type="transmembrane region" description="Helical" evidence="8">
    <location>
        <begin position="143"/>
        <end position="168"/>
    </location>
</feature>
<keyword evidence="3 8" id="KW-0813">Transport</keyword>
<feature type="transmembrane region" description="Helical" evidence="8">
    <location>
        <begin position="174"/>
        <end position="193"/>
    </location>
</feature>
<reference evidence="10 11" key="1">
    <citation type="submission" date="2019-05" db="EMBL/GenBank/DDBJ databases">
        <authorList>
            <person name="Pankratov T."/>
            <person name="Grouzdev D."/>
        </authorList>
    </citation>
    <scope>NUCLEOTIDE SEQUENCE [LARGE SCALE GENOMIC DNA]</scope>
    <source>
        <strain evidence="10 11">KEBCLARHB70R</strain>
    </source>
</reference>
<feature type="transmembrane region" description="Helical" evidence="8">
    <location>
        <begin position="84"/>
        <end position="106"/>
    </location>
</feature>
<keyword evidence="11" id="KW-1185">Reference proteome</keyword>
<dbReference type="GO" id="GO:0005886">
    <property type="term" value="C:plasma membrane"/>
    <property type="evidence" value="ECO:0007669"/>
    <property type="project" value="UniProtKB-SubCell"/>
</dbReference>
<organism evidence="10 11">
    <name type="scientific">Lichenicoccus roseus</name>
    <dbReference type="NCBI Taxonomy" id="2683649"/>
    <lineage>
        <taxon>Bacteria</taxon>
        <taxon>Pseudomonadati</taxon>
        <taxon>Pseudomonadota</taxon>
        <taxon>Alphaproteobacteria</taxon>
        <taxon>Acetobacterales</taxon>
        <taxon>Acetobacteraceae</taxon>
        <taxon>Lichenicoccus</taxon>
    </lineage>
</organism>
<dbReference type="PANTHER" id="PTHR23502">
    <property type="entry name" value="MAJOR FACILITATOR SUPERFAMILY"/>
    <property type="match status" value="1"/>
</dbReference>
<keyword evidence="7 8" id="KW-0472">Membrane</keyword>
<evidence type="ECO:0000313" key="11">
    <source>
        <dbReference type="Proteomes" id="UP000305654"/>
    </source>
</evidence>
<evidence type="ECO:0000259" key="9">
    <source>
        <dbReference type="PROSITE" id="PS50850"/>
    </source>
</evidence>
<dbReference type="InterPro" id="IPR036259">
    <property type="entry name" value="MFS_trans_sf"/>
</dbReference>